<evidence type="ECO:0000259" key="5">
    <source>
        <dbReference type="Pfam" id="PF17137"/>
    </source>
</evidence>
<protein>
    <submittedName>
        <fullName evidence="7">Alpha-glucosidase</fullName>
        <ecNumber evidence="7">3.2.1.20</ecNumber>
    </submittedName>
</protein>
<dbReference type="CDD" id="cd06599">
    <property type="entry name" value="GH31_glycosidase_Aec37"/>
    <property type="match status" value="1"/>
</dbReference>
<dbReference type="Gene3D" id="2.60.40.1760">
    <property type="entry name" value="glycosyl hydrolase (family 31)"/>
    <property type="match status" value="1"/>
</dbReference>
<feature type="domain" description="Glycoside hydrolase family 31 TIM barrel" evidence="3">
    <location>
        <begin position="265"/>
        <end position="591"/>
    </location>
</feature>
<dbReference type="SUPFAM" id="SSF74650">
    <property type="entry name" value="Galactose mutarotase-like"/>
    <property type="match status" value="1"/>
</dbReference>
<feature type="domain" description="Glycoside hydrolase family 31 N-terminal" evidence="4">
    <location>
        <begin position="29"/>
        <end position="218"/>
    </location>
</feature>
<dbReference type="RefSeq" id="WP_307336313.1">
    <property type="nucleotide sequence ID" value="NZ_JAUSUQ010000003.1"/>
</dbReference>
<dbReference type="Pfam" id="PF13802">
    <property type="entry name" value="Gal_mutarotas_2"/>
    <property type="match status" value="1"/>
</dbReference>
<proteinExistence type="inferred from homology"/>
<sequence>MIREHYPFQFVKEQNNCFMFKLRDEPVEIRFFVLEEDIFRVLIYQDDLKLDRTWCVAPGFDDIPFEGRDRLDISPFTLPPAHSEQDGNYFYVMTKKMKAEINLDGFKISWYFKKENDWIPIARDRQTQAYNLLDSLGEGIFHYMERTADEQYYGLGEKTGNVNRYGRRFRMLNMDPMGYDAETTDPLYKHIPFYITRNMEKKYAYGLFYDNLATSVIDFGKEKDNYHGPFRYYHAEGGDLDYYFILGPSVAEVVEKFSWLTGRTAFPPKWSLGYSGSTMTYTESPNSQTALQEFVDSCEQHDILCYSFQLSSGYTTLGNKRCVFHWDRSKFPDPKALTRSFHNKGLKLCANIKPCLLTVHPDYDLLKYERMFVESRDGKEPEISQFWDGLGSYLDFTNPKTINWWKSSIKKNLLAYGIDSTWNDNNEYEIWDSKAKANGFGKTIEIGLIRPLQTLLMIKSSYEAQLEYSPNERPYLISRSGCPGMQRYAQTWSGDNYTEWKTLRYNIRMGIGLSLSGIYNFGHDVGGFAGPAPEPELFVRWVQNGIFHPRFTIHSWNDDGTVNEPWMYPEVIPFIRKLIKFRNMITPYLYQCLYEAHQHCKPIVRPTFYNFEHDPNTFKENDDFMLGDSLLVASVVDKNSYEREIYLPEHEGGWYNFHTGEWYPSGTTVIIPAPLDYTPLMVMEGAIVPVNDAEVSFSDKFADERGFYLFPYQEKGESVFHLFEDDGVSYGYRDGYFTFLHVRMICAEDQIKIEVEKEGNYSLPYKDVRFYLPDGEKRPLLINGKMVPQKRRQVYEVAIP</sequence>
<organism evidence="7 8">
    <name type="scientific">Caldalkalibacillus uzonensis</name>
    <dbReference type="NCBI Taxonomy" id="353224"/>
    <lineage>
        <taxon>Bacteria</taxon>
        <taxon>Bacillati</taxon>
        <taxon>Bacillota</taxon>
        <taxon>Bacilli</taxon>
        <taxon>Bacillales</taxon>
        <taxon>Bacillaceae</taxon>
        <taxon>Caldalkalibacillus</taxon>
    </lineage>
</organism>
<dbReference type="InterPro" id="IPR025887">
    <property type="entry name" value="Glyco_hydro_31_N_dom"/>
</dbReference>
<accession>A0ABU0CPC4</accession>
<dbReference type="SUPFAM" id="SSF51011">
    <property type="entry name" value="Glycosyl hydrolase domain"/>
    <property type="match status" value="1"/>
</dbReference>
<gene>
    <name evidence="7" type="ORF">J2S00_001045</name>
</gene>
<dbReference type="InterPro" id="IPR048395">
    <property type="entry name" value="Glyco_hydro_31_C"/>
</dbReference>
<evidence type="ECO:0000313" key="7">
    <source>
        <dbReference type="EMBL" id="MDQ0338261.1"/>
    </source>
</evidence>
<dbReference type="PANTHER" id="PTHR22762:SF165">
    <property type="entry name" value="PUTATIVE (AFU_ORTHOLOGUE AFUA_1G06560)-RELATED"/>
    <property type="match status" value="1"/>
</dbReference>
<name>A0ABU0CPC4_9BACI</name>
<evidence type="ECO:0000259" key="6">
    <source>
        <dbReference type="Pfam" id="PF21365"/>
    </source>
</evidence>
<dbReference type="EC" id="3.2.1.20" evidence="7"/>
<evidence type="ECO:0000313" key="8">
    <source>
        <dbReference type="Proteomes" id="UP001232445"/>
    </source>
</evidence>
<feature type="domain" description="DUF5110" evidence="5">
    <location>
        <begin position="712"/>
        <end position="772"/>
    </location>
</feature>
<dbReference type="GO" id="GO:0004558">
    <property type="term" value="F:alpha-1,4-glucosidase activity"/>
    <property type="evidence" value="ECO:0007669"/>
    <property type="project" value="UniProtKB-EC"/>
</dbReference>
<dbReference type="InterPro" id="IPR000322">
    <property type="entry name" value="Glyco_hydro_31_TIM"/>
</dbReference>
<evidence type="ECO:0000256" key="2">
    <source>
        <dbReference type="RuleBase" id="RU361185"/>
    </source>
</evidence>
<dbReference type="InterPro" id="IPR017853">
    <property type="entry name" value="GH"/>
</dbReference>
<dbReference type="InterPro" id="IPR033403">
    <property type="entry name" value="DUF5110"/>
</dbReference>
<dbReference type="PANTHER" id="PTHR22762">
    <property type="entry name" value="ALPHA-GLUCOSIDASE"/>
    <property type="match status" value="1"/>
</dbReference>
<dbReference type="Pfam" id="PF01055">
    <property type="entry name" value="Glyco_hydro_31_2nd"/>
    <property type="match status" value="1"/>
</dbReference>
<keyword evidence="8" id="KW-1185">Reference proteome</keyword>
<evidence type="ECO:0000259" key="4">
    <source>
        <dbReference type="Pfam" id="PF13802"/>
    </source>
</evidence>
<dbReference type="InterPro" id="IPR013780">
    <property type="entry name" value="Glyco_hydro_b"/>
</dbReference>
<evidence type="ECO:0000259" key="3">
    <source>
        <dbReference type="Pfam" id="PF01055"/>
    </source>
</evidence>
<feature type="domain" description="Glycosyl hydrolase family 31 C-terminal" evidence="6">
    <location>
        <begin position="601"/>
        <end position="688"/>
    </location>
</feature>
<dbReference type="Proteomes" id="UP001232445">
    <property type="component" value="Unassembled WGS sequence"/>
</dbReference>
<dbReference type="Pfam" id="PF17137">
    <property type="entry name" value="DUF5110"/>
    <property type="match status" value="1"/>
</dbReference>
<reference evidence="7 8" key="1">
    <citation type="submission" date="2023-07" db="EMBL/GenBank/DDBJ databases">
        <title>Genomic Encyclopedia of Type Strains, Phase IV (KMG-IV): sequencing the most valuable type-strain genomes for metagenomic binning, comparative biology and taxonomic classification.</title>
        <authorList>
            <person name="Goeker M."/>
        </authorList>
    </citation>
    <scope>NUCLEOTIDE SEQUENCE [LARGE SCALE GENOMIC DNA]</scope>
    <source>
        <strain evidence="7 8">DSM 17740</strain>
    </source>
</reference>
<keyword evidence="2 7" id="KW-0378">Hydrolase</keyword>
<dbReference type="Pfam" id="PF21365">
    <property type="entry name" value="Glyco_hydro_31_3rd"/>
    <property type="match status" value="1"/>
</dbReference>
<comment type="similarity">
    <text evidence="1 2">Belongs to the glycosyl hydrolase 31 family.</text>
</comment>
<dbReference type="CDD" id="cd14752">
    <property type="entry name" value="GH31_N"/>
    <property type="match status" value="1"/>
</dbReference>
<dbReference type="Gene3D" id="2.60.40.1180">
    <property type="entry name" value="Golgi alpha-mannosidase II"/>
    <property type="match status" value="2"/>
</dbReference>
<dbReference type="SUPFAM" id="SSF51445">
    <property type="entry name" value="(Trans)glycosidases"/>
    <property type="match status" value="1"/>
</dbReference>
<comment type="caution">
    <text evidence="7">The sequence shown here is derived from an EMBL/GenBank/DDBJ whole genome shotgun (WGS) entry which is preliminary data.</text>
</comment>
<keyword evidence="2 7" id="KW-0326">Glycosidase</keyword>
<evidence type="ECO:0000256" key="1">
    <source>
        <dbReference type="ARBA" id="ARBA00007806"/>
    </source>
</evidence>
<dbReference type="Gene3D" id="3.20.20.80">
    <property type="entry name" value="Glycosidases"/>
    <property type="match status" value="1"/>
</dbReference>
<dbReference type="InterPro" id="IPR011013">
    <property type="entry name" value="Gal_mutarotase_sf_dom"/>
</dbReference>
<dbReference type="EMBL" id="JAUSUQ010000003">
    <property type="protein sequence ID" value="MDQ0338261.1"/>
    <property type="molecule type" value="Genomic_DNA"/>
</dbReference>